<proteinExistence type="predicted"/>
<comment type="caution">
    <text evidence="1">The sequence shown here is derived from an EMBL/GenBank/DDBJ whole genome shotgun (WGS) entry which is preliminary data.</text>
</comment>
<feature type="non-terminal residue" evidence="1">
    <location>
        <position position="137"/>
    </location>
</feature>
<accession>X0S7L1</accession>
<name>X0S7L1_9ZZZZ</name>
<dbReference type="AlphaFoldDB" id="X0S7L1"/>
<organism evidence="1">
    <name type="scientific">marine sediment metagenome</name>
    <dbReference type="NCBI Taxonomy" id="412755"/>
    <lineage>
        <taxon>unclassified sequences</taxon>
        <taxon>metagenomes</taxon>
        <taxon>ecological metagenomes</taxon>
    </lineage>
</organism>
<gene>
    <name evidence="1" type="ORF">S01H1_13577</name>
</gene>
<reference evidence="1" key="1">
    <citation type="journal article" date="2014" name="Front. Microbiol.">
        <title>High frequency of phylogenetically diverse reductive dehalogenase-homologous genes in deep subseafloor sedimentary metagenomes.</title>
        <authorList>
            <person name="Kawai M."/>
            <person name="Futagami T."/>
            <person name="Toyoda A."/>
            <person name="Takaki Y."/>
            <person name="Nishi S."/>
            <person name="Hori S."/>
            <person name="Arai W."/>
            <person name="Tsubouchi T."/>
            <person name="Morono Y."/>
            <person name="Uchiyama I."/>
            <person name="Ito T."/>
            <person name="Fujiyama A."/>
            <person name="Inagaki F."/>
            <person name="Takami H."/>
        </authorList>
    </citation>
    <scope>NUCLEOTIDE SEQUENCE</scope>
    <source>
        <strain evidence="1">Expedition CK06-06</strain>
    </source>
</reference>
<evidence type="ECO:0000313" key="1">
    <source>
        <dbReference type="EMBL" id="GAF76964.1"/>
    </source>
</evidence>
<sequence>MGQSIEKKEESKPRLIVLPLQPQEGQAYDGIGVGVHFLLGNVVAPHTGLKEFWFGWRVKKIFLEKERLRAYCRGEGPRLDIAKLGKEQDVRYWLWGSVQQQGSKMQIALVLTDTKGEREEWTTELILDPADQLIGFR</sequence>
<dbReference type="EMBL" id="BARS01007010">
    <property type="protein sequence ID" value="GAF76964.1"/>
    <property type="molecule type" value="Genomic_DNA"/>
</dbReference>
<protein>
    <submittedName>
        <fullName evidence="1">Uncharacterized protein</fullName>
    </submittedName>
</protein>